<protein>
    <recommendedName>
        <fullName evidence="3">Next to BRCA1 central domain-containing protein</fullName>
    </recommendedName>
</protein>
<dbReference type="OrthoDB" id="296110at2759"/>
<proteinExistence type="predicted"/>
<evidence type="ECO:0008006" key="3">
    <source>
        <dbReference type="Google" id="ProtNLM"/>
    </source>
</evidence>
<gene>
    <name evidence="1" type="ORF">PSON_ATCC_30995.1.T1160134</name>
</gene>
<dbReference type="Proteomes" id="UP000692954">
    <property type="component" value="Unassembled WGS sequence"/>
</dbReference>
<organism evidence="1 2">
    <name type="scientific">Paramecium sonneborni</name>
    <dbReference type="NCBI Taxonomy" id="65129"/>
    <lineage>
        <taxon>Eukaryota</taxon>
        <taxon>Sar</taxon>
        <taxon>Alveolata</taxon>
        <taxon>Ciliophora</taxon>
        <taxon>Intramacronucleata</taxon>
        <taxon>Oligohymenophorea</taxon>
        <taxon>Peniculida</taxon>
        <taxon>Parameciidae</taxon>
        <taxon>Paramecium</taxon>
    </lineage>
</organism>
<sequence>MSSSEVTVSYGNKSHFIQLQDYKLLQELKDSLVRKYNLIKIRLYYIEKEAEVNIETEEEYNYMIKKGDVKQLFIEEYKKEKMNLDYFMSQLFVNNICCENDQYGCAICQEKKQVKPEELNQLVYECLLELLNKEDFQAFCKKQFKMNVENVDLFLEKFSKLSKPIKQILTVQPSQQFPNNFINQISQVSRIQPSQVSRIQPSQVIQKQYPMNKSTNIQQQSEFQQQPSQFLHSNIQSSLIIPEYGVKYEKKKNNYEFPLDTNAKIEVMIQNVGSKTWPSNVYIKQVGHYPSNFQYVPSLNPQERRSVSLSFQTPLNSGDYSYTWVLFYKDDSNEEKKIGSKCTTEFKVKDLPAIQKINKCVDLMLLKMFQNKSRKDIRVQVENIVHKNQELGIQQIINLAQDELNKQ</sequence>
<reference evidence="1" key="1">
    <citation type="submission" date="2021-01" db="EMBL/GenBank/DDBJ databases">
        <authorList>
            <consortium name="Genoscope - CEA"/>
            <person name="William W."/>
        </authorList>
    </citation>
    <scope>NUCLEOTIDE SEQUENCE</scope>
</reference>
<evidence type="ECO:0000313" key="1">
    <source>
        <dbReference type="EMBL" id="CAD8118234.1"/>
    </source>
</evidence>
<accession>A0A8S1QTR9</accession>
<keyword evidence="2" id="KW-1185">Reference proteome</keyword>
<comment type="caution">
    <text evidence="1">The sequence shown here is derived from an EMBL/GenBank/DDBJ whole genome shotgun (WGS) entry which is preliminary data.</text>
</comment>
<name>A0A8S1QTR9_9CILI</name>
<dbReference type="EMBL" id="CAJJDN010000116">
    <property type="protein sequence ID" value="CAD8118234.1"/>
    <property type="molecule type" value="Genomic_DNA"/>
</dbReference>
<evidence type="ECO:0000313" key="2">
    <source>
        <dbReference type="Proteomes" id="UP000692954"/>
    </source>
</evidence>
<dbReference type="PANTHER" id="PTHR20930">
    <property type="entry name" value="OVARIAN CARCINOMA ANTIGEN CA125-RELATED"/>
    <property type="match status" value="1"/>
</dbReference>
<dbReference type="AlphaFoldDB" id="A0A8S1QTR9"/>
<dbReference type="PANTHER" id="PTHR20930:SF0">
    <property type="entry name" value="PROTEIN ILRUN"/>
    <property type="match status" value="1"/>
</dbReference>